<proteinExistence type="predicted"/>
<dbReference type="Proteomes" id="UP001247805">
    <property type="component" value="Unassembled WGS sequence"/>
</dbReference>
<dbReference type="InterPro" id="IPR006905">
    <property type="entry name" value="Flavin_halogenase"/>
</dbReference>
<comment type="caution">
    <text evidence="2">The sequence shown here is derived from an EMBL/GenBank/DDBJ whole genome shotgun (WGS) entry which is preliminary data.</text>
</comment>
<keyword evidence="1" id="KW-1133">Transmembrane helix</keyword>
<name>A0ABU3SRX4_9ALTE</name>
<keyword evidence="1" id="KW-0812">Transmembrane</keyword>
<evidence type="ECO:0000256" key="1">
    <source>
        <dbReference type="SAM" id="Phobius"/>
    </source>
</evidence>
<dbReference type="RefSeq" id="WP_316024449.1">
    <property type="nucleotide sequence ID" value="NZ_JAWDIO010000002.1"/>
</dbReference>
<reference evidence="2 3" key="1">
    <citation type="submission" date="2023-10" db="EMBL/GenBank/DDBJ databases">
        <title>Glaciecola aquimarina strain GGW-M5 nov., isolated from a coastal seawater.</title>
        <authorList>
            <person name="Bayburt H."/>
            <person name="Kim J.M."/>
            <person name="Choi B.J."/>
            <person name="Jeon C.O."/>
        </authorList>
    </citation>
    <scope>NUCLEOTIDE SEQUENCE [LARGE SCALE GENOMIC DNA]</scope>
    <source>
        <strain evidence="2 3">KCTC 32108</strain>
    </source>
</reference>
<dbReference type="EMBL" id="JAWDIO010000002">
    <property type="protein sequence ID" value="MDU0352739.1"/>
    <property type="molecule type" value="Genomic_DNA"/>
</dbReference>
<feature type="transmembrane region" description="Helical" evidence="1">
    <location>
        <begin position="12"/>
        <end position="32"/>
    </location>
</feature>
<evidence type="ECO:0000313" key="3">
    <source>
        <dbReference type="Proteomes" id="UP001247805"/>
    </source>
</evidence>
<dbReference type="SUPFAM" id="SSF51905">
    <property type="entry name" value="FAD/NAD(P)-binding domain"/>
    <property type="match status" value="1"/>
</dbReference>
<dbReference type="InterPro" id="IPR050816">
    <property type="entry name" value="Flavin-dep_Halogenase_NPB"/>
</dbReference>
<gene>
    <name evidence="2" type="ORF">RS130_01330</name>
</gene>
<keyword evidence="1" id="KW-0472">Membrane</keyword>
<dbReference type="PANTHER" id="PTHR43747:SF4">
    <property type="entry name" value="FLAVIN-DEPENDENT TRYPTOPHAN HALOGENASE"/>
    <property type="match status" value="1"/>
</dbReference>
<dbReference type="InterPro" id="IPR033856">
    <property type="entry name" value="Trp_halogen"/>
</dbReference>
<dbReference type="PANTHER" id="PTHR43747">
    <property type="entry name" value="FAD-BINDING PROTEIN"/>
    <property type="match status" value="1"/>
</dbReference>
<sequence length="514" mass="57992">MNQSSTNRIRKIVIAGGGTAGWMTAAALSSMLRPDDVQIVLVESTEIGTVGVGEATIPDIVNFNRMLGIGEAEFLKATNGTFKLGIEFSDWGNLGDKYFHPFGNHGVDMNGIDFHQFWLHTRQAGNTNALEEYSICAVAAKSMKFTLPDENPKSLLSQMGYAYHFDATAYALFLRDYAEKRGVKRIEGRIEQILQNEQTENISALVMQNKERVEGDFFFDCTGFQSKLLGQTLGVSFHDWSKWLPCNSAQAIATERQGELLPFTKSMAKPAGWQWRIPTQHRTGNGHIYSTDFMDDQQATDILIQGLDAPALADPRTIRFTTGCRDKFWDKNCVAIGLASGFLEPLESTSIFLIQQGISRFLALYPSLTPAAKVIEEYNRLMTREFSQVRDFIILHYKATQRTDSEFWRYCKNMAIPDSLQHKMDLFQCAGRVFRDDHELFSTSSWVAVMIGQNVYPETAEPMLLGVPIQNIAQSLQSMQRAMQQASLNMPPMPNLSKNMQILRFDFPFLILSR</sequence>
<evidence type="ECO:0000313" key="2">
    <source>
        <dbReference type="EMBL" id="MDU0352739.1"/>
    </source>
</evidence>
<dbReference type="InterPro" id="IPR036188">
    <property type="entry name" value="FAD/NAD-bd_sf"/>
</dbReference>
<protein>
    <submittedName>
        <fullName evidence="2">Tryptophan halogenase family protein</fullName>
    </submittedName>
</protein>
<dbReference type="Pfam" id="PF04820">
    <property type="entry name" value="Trp_halogenase"/>
    <property type="match status" value="1"/>
</dbReference>
<dbReference type="PIRSF" id="PIRSF011396">
    <property type="entry name" value="Trp_halogenase"/>
    <property type="match status" value="1"/>
</dbReference>
<keyword evidence="3" id="KW-1185">Reference proteome</keyword>
<accession>A0ABU3SRX4</accession>
<organism evidence="2 3">
    <name type="scientific">Paraglaciecola aquimarina</name>
    <dbReference type="NCBI Taxonomy" id="1235557"/>
    <lineage>
        <taxon>Bacteria</taxon>
        <taxon>Pseudomonadati</taxon>
        <taxon>Pseudomonadota</taxon>
        <taxon>Gammaproteobacteria</taxon>
        <taxon>Alteromonadales</taxon>
        <taxon>Alteromonadaceae</taxon>
        <taxon>Paraglaciecola</taxon>
    </lineage>
</organism>
<dbReference type="Gene3D" id="3.50.50.60">
    <property type="entry name" value="FAD/NAD(P)-binding domain"/>
    <property type="match status" value="1"/>
</dbReference>